<feature type="compositionally biased region" description="Basic and acidic residues" evidence="1">
    <location>
        <begin position="81"/>
        <end position="96"/>
    </location>
</feature>
<feature type="compositionally biased region" description="Polar residues" evidence="1">
    <location>
        <begin position="1"/>
        <end position="10"/>
    </location>
</feature>
<feature type="compositionally biased region" description="Acidic residues" evidence="1">
    <location>
        <begin position="12"/>
        <end position="21"/>
    </location>
</feature>
<comment type="caution">
    <text evidence="2">The sequence shown here is derived from an EMBL/GenBank/DDBJ whole genome shotgun (WGS) entry which is preliminary data.</text>
</comment>
<dbReference type="AlphaFoldDB" id="A0A4Y2EIE6"/>
<feature type="region of interest" description="Disordered" evidence="1">
    <location>
        <begin position="202"/>
        <end position="239"/>
    </location>
</feature>
<proteinExistence type="predicted"/>
<evidence type="ECO:0000256" key="1">
    <source>
        <dbReference type="SAM" id="MobiDB-lite"/>
    </source>
</evidence>
<feature type="compositionally biased region" description="Polar residues" evidence="1">
    <location>
        <begin position="230"/>
        <end position="239"/>
    </location>
</feature>
<organism evidence="2 3">
    <name type="scientific">Araneus ventricosus</name>
    <name type="common">Orbweaver spider</name>
    <name type="synonym">Epeira ventricosa</name>
    <dbReference type="NCBI Taxonomy" id="182803"/>
    <lineage>
        <taxon>Eukaryota</taxon>
        <taxon>Metazoa</taxon>
        <taxon>Ecdysozoa</taxon>
        <taxon>Arthropoda</taxon>
        <taxon>Chelicerata</taxon>
        <taxon>Arachnida</taxon>
        <taxon>Araneae</taxon>
        <taxon>Araneomorphae</taxon>
        <taxon>Entelegynae</taxon>
        <taxon>Araneoidea</taxon>
        <taxon>Araneidae</taxon>
        <taxon>Araneus</taxon>
    </lineage>
</organism>
<accession>A0A4Y2EIE6</accession>
<feature type="region of interest" description="Disordered" evidence="1">
    <location>
        <begin position="1"/>
        <end position="112"/>
    </location>
</feature>
<protein>
    <submittedName>
        <fullName evidence="2">Uncharacterized protein</fullName>
    </submittedName>
</protein>
<reference evidence="2 3" key="1">
    <citation type="journal article" date="2019" name="Sci. Rep.">
        <title>Orb-weaving spider Araneus ventricosus genome elucidates the spidroin gene catalogue.</title>
        <authorList>
            <person name="Kono N."/>
            <person name="Nakamura H."/>
            <person name="Ohtoshi R."/>
            <person name="Moran D.A.P."/>
            <person name="Shinohara A."/>
            <person name="Yoshida Y."/>
            <person name="Fujiwara M."/>
            <person name="Mori M."/>
            <person name="Tomita M."/>
            <person name="Arakawa K."/>
        </authorList>
    </citation>
    <scope>NUCLEOTIDE SEQUENCE [LARGE SCALE GENOMIC DNA]</scope>
</reference>
<dbReference type="Proteomes" id="UP000499080">
    <property type="component" value="Unassembled WGS sequence"/>
</dbReference>
<name>A0A4Y2EIE6_ARAVE</name>
<dbReference type="EMBL" id="BGPR01000622">
    <property type="protein sequence ID" value="GBM28932.1"/>
    <property type="molecule type" value="Genomic_DNA"/>
</dbReference>
<gene>
    <name evidence="2" type="ORF">AVEN_265309_1</name>
</gene>
<evidence type="ECO:0000313" key="2">
    <source>
        <dbReference type="EMBL" id="GBM28932.1"/>
    </source>
</evidence>
<sequence length="239" mass="26065">MATDSDSTLVDSCDEENEDMLISEGQQPQNTGPKEAFNPFLLVPSTSMFGGINKNDNADKPQSSSPKKSRRKRKGEGNVSVKEKRDKKQETSEGKSTKKTNTGTKIFPDFWASVPDSSGQKTAFLPPSGEAPELNLNEAISGILVKHQIDGRPAEEIKELMQIAVGQICALRSSVLKMEDRLSKLEGKMNPPEQEKTYAKAVMASTSSDFHPVSEPEVKRQDKKSEGKQKQASGCSSSS</sequence>
<evidence type="ECO:0000313" key="3">
    <source>
        <dbReference type="Proteomes" id="UP000499080"/>
    </source>
</evidence>
<feature type="compositionally biased region" description="Basic and acidic residues" evidence="1">
    <location>
        <begin position="212"/>
        <end position="229"/>
    </location>
</feature>
<keyword evidence="3" id="KW-1185">Reference proteome</keyword>